<evidence type="ECO:0000313" key="3">
    <source>
        <dbReference type="EMBL" id="ABF39475.1"/>
    </source>
</evidence>
<feature type="chain" id="PRO_5004192022" evidence="2">
    <location>
        <begin position="21"/>
        <end position="571"/>
    </location>
</feature>
<dbReference type="KEGG" id="aba:Acid345_0470"/>
<gene>
    <name evidence="3" type="ordered locus">Acid345_0470</name>
</gene>
<proteinExistence type="predicted"/>
<keyword evidence="4" id="KW-1185">Reference proteome</keyword>
<feature type="region of interest" description="Disordered" evidence="1">
    <location>
        <begin position="139"/>
        <end position="159"/>
    </location>
</feature>
<accession>Q1IUH5</accession>
<dbReference type="OrthoDB" id="127553at2"/>
<dbReference type="EMBL" id="CP000360">
    <property type="protein sequence ID" value="ABF39475.1"/>
    <property type="molecule type" value="Genomic_DNA"/>
</dbReference>
<dbReference type="Proteomes" id="UP000002432">
    <property type="component" value="Chromosome"/>
</dbReference>
<dbReference type="RefSeq" id="WP_011521277.1">
    <property type="nucleotide sequence ID" value="NC_008009.1"/>
</dbReference>
<feature type="signal peptide" evidence="2">
    <location>
        <begin position="1"/>
        <end position="20"/>
    </location>
</feature>
<name>Q1IUH5_KORVE</name>
<organism evidence="3 4">
    <name type="scientific">Koribacter versatilis (strain Ellin345)</name>
    <dbReference type="NCBI Taxonomy" id="204669"/>
    <lineage>
        <taxon>Bacteria</taxon>
        <taxon>Pseudomonadati</taxon>
        <taxon>Acidobacteriota</taxon>
        <taxon>Terriglobia</taxon>
        <taxon>Terriglobales</taxon>
        <taxon>Candidatus Korobacteraceae</taxon>
        <taxon>Candidatus Korobacter</taxon>
    </lineage>
</organism>
<evidence type="ECO:0000256" key="2">
    <source>
        <dbReference type="SAM" id="SignalP"/>
    </source>
</evidence>
<evidence type="ECO:0000256" key="1">
    <source>
        <dbReference type="SAM" id="MobiDB-lite"/>
    </source>
</evidence>
<dbReference type="HOGENOM" id="CLU_477173_0_0_0"/>
<dbReference type="EnsemblBacteria" id="ABF39475">
    <property type="protein sequence ID" value="ABF39475"/>
    <property type="gene ID" value="Acid345_0470"/>
</dbReference>
<dbReference type="STRING" id="204669.Acid345_0470"/>
<keyword evidence="2" id="KW-0732">Signal</keyword>
<sequence>MRNTFRSVIAIWLSMTLVHAQSADEVKTEFHIRYVAGGSVYIDGGRNAGLTAGMRLNIALPPSPSSEAAQQQNAVAASAELKILSVAENSAMCEVLSASRDLVVGDVVTLGHEDAAALVTRRTLSNSRMYPAVISFTDGDPMDEDVREETPRPPLPEVNRAQGRIGLEYSGIFNSGQYGGGSSELGVVFRGDITRINGTYWNLSGYWRGRIGAQSYSGPSTIQNLMSRTYHLTLSYDNPNSKWVMGMGRMYLPWASSLDTIDGGYAGRKLSEHTVAGVFAGSTPDPTSWNYSPHREIAGGFVSFDHGSFEAVHTMTTIGMGVAMEQWSIDRPFVFAENTIAYKQVFSVYDAVQIDSPKAQPYMPAVSMGLKQAFASVRVLPSHRIGLDLNYSYFRDIPTYDPALIGTGLLDKYLFQGLSGGVRVEGPKRLTFYTEVGRSTSSRDSGSSWNTMYGVSLARLWKTGARLDARYSTFNSAFARGSYRSFSISRNLGDILMLQVQAGQQSFNSSFSRDNGSRFLNSMLEWNFGSRYFVDNGFTIQHGATQNYNQFYVTFGYRFDNRSHQRPEALP</sequence>
<protein>
    <submittedName>
        <fullName evidence="3">Uncharacterized protein</fullName>
    </submittedName>
</protein>
<reference evidence="3 4" key="1">
    <citation type="journal article" date="2009" name="Appl. Environ. Microbiol.">
        <title>Three genomes from the phylum Acidobacteria provide insight into the lifestyles of these microorganisms in soils.</title>
        <authorList>
            <person name="Ward N.L."/>
            <person name="Challacombe J.F."/>
            <person name="Janssen P.H."/>
            <person name="Henrissat B."/>
            <person name="Coutinho P.M."/>
            <person name="Wu M."/>
            <person name="Xie G."/>
            <person name="Haft D.H."/>
            <person name="Sait M."/>
            <person name="Badger J."/>
            <person name="Barabote R.D."/>
            <person name="Bradley B."/>
            <person name="Brettin T.S."/>
            <person name="Brinkac L.M."/>
            <person name="Bruce D."/>
            <person name="Creasy T."/>
            <person name="Daugherty S.C."/>
            <person name="Davidsen T.M."/>
            <person name="DeBoy R.T."/>
            <person name="Detter J.C."/>
            <person name="Dodson R.J."/>
            <person name="Durkin A.S."/>
            <person name="Ganapathy A."/>
            <person name="Gwinn-Giglio M."/>
            <person name="Han C.S."/>
            <person name="Khouri H."/>
            <person name="Kiss H."/>
            <person name="Kothari S.P."/>
            <person name="Madupu R."/>
            <person name="Nelson K.E."/>
            <person name="Nelson W.C."/>
            <person name="Paulsen I."/>
            <person name="Penn K."/>
            <person name="Ren Q."/>
            <person name="Rosovitz M.J."/>
            <person name="Selengut J.D."/>
            <person name="Shrivastava S."/>
            <person name="Sullivan S.A."/>
            <person name="Tapia R."/>
            <person name="Thompson L.S."/>
            <person name="Watkins K.L."/>
            <person name="Yang Q."/>
            <person name="Yu C."/>
            <person name="Zafar N."/>
            <person name="Zhou L."/>
            <person name="Kuske C.R."/>
        </authorList>
    </citation>
    <scope>NUCLEOTIDE SEQUENCE [LARGE SCALE GENOMIC DNA]</scope>
    <source>
        <strain evidence="3 4">Ellin345</strain>
    </source>
</reference>
<dbReference type="AlphaFoldDB" id="Q1IUH5"/>
<evidence type="ECO:0000313" key="4">
    <source>
        <dbReference type="Proteomes" id="UP000002432"/>
    </source>
</evidence>
<dbReference type="TCDB" id="9.B.190.1.3">
    <property type="family name" value="the putative beta barrel porin-8 (bbp8) family"/>
</dbReference>